<evidence type="ECO:0000313" key="1">
    <source>
        <dbReference type="EMBL" id="GJN41787.1"/>
    </source>
</evidence>
<accession>A0AAV5G666</accession>
<dbReference type="GO" id="GO:0003989">
    <property type="term" value="F:acetyl-CoA carboxylase activity"/>
    <property type="evidence" value="ECO:0007669"/>
    <property type="project" value="InterPro"/>
</dbReference>
<dbReference type="EMBL" id="BQKK01000001">
    <property type="protein sequence ID" value="GJN41787.1"/>
    <property type="molecule type" value="Genomic_DNA"/>
</dbReference>
<dbReference type="RefSeq" id="WP_003849639.1">
    <property type="nucleotide sequence ID" value="NZ_BQKK01000001.1"/>
</dbReference>
<organism evidence="1 2">
    <name type="scientific">Corynebacterium ammoniagenes</name>
    <name type="common">Brevibacterium ammoniagenes</name>
    <dbReference type="NCBI Taxonomy" id="1697"/>
    <lineage>
        <taxon>Bacteria</taxon>
        <taxon>Bacillati</taxon>
        <taxon>Actinomycetota</taxon>
        <taxon>Actinomycetes</taxon>
        <taxon>Mycobacteriales</taxon>
        <taxon>Corynebacteriaceae</taxon>
        <taxon>Corynebacterium</taxon>
    </lineage>
</organism>
<dbReference type="Proteomes" id="UP001054925">
    <property type="component" value="Unassembled WGS sequence"/>
</dbReference>
<evidence type="ECO:0000313" key="2">
    <source>
        <dbReference type="Proteomes" id="UP001054925"/>
    </source>
</evidence>
<protein>
    <submittedName>
        <fullName evidence="1">Acyl-CoA carboxylase subunit epsilon</fullName>
    </submittedName>
</protein>
<gene>
    <name evidence="1" type="ORF">CAT723_02660</name>
</gene>
<proteinExistence type="predicted"/>
<dbReference type="Pfam" id="PF13822">
    <property type="entry name" value="ACC_epsilon"/>
    <property type="match status" value="1"/>
</dbReference>
<dbReference type="InterPro" id="IPR032716">
    <property type="entry name" value="ACC_epsilon"/>
</dbReference>
<sequence length="87" mass="9458">MTTSTVTDSADKATSAPLFRVVKGNPSASEIAALTAVFAQLSNQARREAAGAGVSKHGERNLWGRPEDRYNARLQFNPAAFQNVRFY</sequence>
<reference evidence="1" key="1">
    <citation type="submission" date="2021-12" db="EMBL/GenBank/DDBJ databases">
        <title>Draft genome sequence of Corynebacterium ammoniagenes strain T-723.</title>
        <authorList>
            <person name="Matsuzawa M."/>
            <person name="Hiratani M."/>
            <person name="Abe I."/>
            <person name="Tsuji Y."/>
            <person name="Nakamura J."/>
        </authorList>
    </citation>
    <scope>NUCLEOTIDE SEQUENCE</scope>
    <source>
        <strain evidence="1">T-723</strain>
    </source>
</reference>
<dbReference type="GO" id="GO:0004658">
    <property type="term" value="F:propionyl-CoA carboxylase activity"/>
    <property type="evidence" value="ECO:0007669"/>
    <property type="project" value="InterPro"/>
</dbReference>
<comment type="caution">
    <text evidence="1">The sequence shown here is derived from an EMBL/GenBank/DDBJ whole genome shotgun (WGS) entry which is preliminary data.</text>
</comment>
<dbReference type="AlphaFoldDB" id="A0AAV5G666"/>
<name>A0AAV5G666_CORAM</name>